<protein>
    <submittedName>
        <fullName evidence="1">Uncharacterized protein</fullName>
    </submittedName>
</protein>
<evidence type="ECO:0000313" key="2">
    <source>
        <dbReference type="Proteomes" id="UP000466039"/>
    </source>
</evidence>
<keyword evidence="2" id="KW-1185">Reference proteome</keyword>
<name>A0AAD1J438_MYCMB</name>
<dbReference type="EMBL" id="AP022617">
    <property type="protein sequence ID" value="BBZ64021.1"/>
    <property type="molecule type" value="Genomic_DNA"/>
</dbReference>
<gene>
    <name evidence="1" type="ORF">MMON_53220</name>
</gene>
<accession>A0AAD1J438</accession>
<dbReference type="RefSeq" id="WP_225503733.1">
    <property type="nucleotide sequence ID" value="NZ_AP022617.1"/>
</dbReference>
<reference evidence="1 2" key="1">
    <citation type="journal article" date="2019" name="Emerg. Microbes Infect.">
        <title>Comprehensive subspecies identification of 175 nontuberculous mycobacteria species based on 7547 genomic profiles.</title>
        <authorList>
            <person name="Matsumoto Y."/>
            <person name="Kinjo T."/>
            <person name="Motooka D."/>
            <person name="Nabeya D."/>
            <person name="Jung N."/>
            <person name="Uechi K."/>
            <person name="Horii T."/>
            <person name="Iida T."/>
            <person name="Fujita J."/>
            <person name="Nakamura S."/>
        </authorList>
    </citation>
    <scope>NUCLEOTIDE SEQUENCE [LARGE SCALE GENOMIC DNA]</scope>
    <source>
        <strain evidence="1 2">JCM 15658</strain>
    </source>
</reference>
<sequence length="63" mass="6794">MASRPSNESRPVAVHPAAPDEHLLDAKYADFAATFNADVADAERHAARDNYTGRREGAPSVDD</sequence>
<dbReference type="AlphaFoldDB" id="A0AAD1J438"/>
<proteinExistence type="predicted"/>
<evidence type="ECO:0000313" key="1">
    <source>
        <dbReference type="EMBL" id="BBZ64021.1"/>
    </source>
</evidence>
<dbReference type="Proteomes" id="UP000466039">
    <property type="component" value="Chromosome"/>
</dbReference>
<organism evidence="1 2">
    <name type="scientific">Mycolicibacterium monacense</name>
    <name type="common">Mycobacterium monacense</name>
    <dbReference type="NCBI Taxonomy" id="85693"/>
    <lineage>
        <taxon>Bacteria</taxon>
        <taxon>Bacillati</taxon>
        <taxon>Actinomycetota</taxon>
        <taxon>Actinomycetes</taxon>
        <taxon>Mycobacteriales</taxon>
        <taxon>Mycobacteriaceae</taxon>
        <taxon>Mycolicibacterium</taxon>
    </lineage>
</organism>